<organism evidence="1">
    <name type="scientific">Anguilla anguilla</name>
    <name type="common">European freshwater eel</name>
    <name type="synonym">Muraena anguilla</name>
    <dbReference type="NCBI Taxonomy" id="7936"/>
    <lineage>
        <taxon>Eukaryota</taxon>
        <taxon>Metazoa</taxon>
        <taxon>Chordata</taxon>
        <taxon>Craniata</taxon>
        <taxon>Vertebrata</taxon>
        <taxon>Euteleostomi</taxon>
        <taxon>Actinopterygii</taxon>
        <taxon>Neopterygii</taxon>
        <taxon>Teleostei</taxon>
        <taxon>Anguilliformes</taxon>
        <taxon>Anguillidae</taxon>
        <taxon>Anguilla</taxon>
    </lineage>
</organism>
<dbReference type="AlphaFoldDB" id="A0A0E9PUP8"/>
<protein>
    <submittedName>
        <fullName evidence="1">Uncharacterized protein</fullName>
    </submittedName>
</protein>
<evidence type="ECO:0000313" key="1">
    <source>
        <dbReference type="EMBL" id="JAH07598.1"/>
    </source>
</evidence>
<accession>A0A0E9PUP8</accession>
<proteinExistence type="predicted"/>
<dbReference type="EMBL" id="GBXM01100979">
    <property type="protein sequence ID" value="JAH07598.1"/>
    <property type="molecule type" value="Transcribed_RNA"/>
</dbReference>
<reference evidence="1" key="1">
    <citation type="submission" date="2014-11" db="EMBL/GenBank/DDBJ databases">
        <authorList>
            <person name="Amaro Gonzalez C."/>
        </authorList>
    </citation>
    <scope>NUCLEOTIDE SEQUENCE</scope>
</reference>
<reference evidence="1" key="2">
    <citation type="journal article" date="2015" name="Fish Shellfish Immunol.">
        <title>Early steps in the European eel (Anguilla anguilla)-Vibrio vulnificus interaction in the gills: Role of the RtxA13 toxin.</title>
        <authorList>
            <person name="Callol A."/>
            <person name="Pajuelo D."/>
            <person name="Ebbesson L."/>
            <person name="Teles M."/>
            <person name="MacKenzie S."/>
            <person name="Amaro C."/>
        </authorList>
    </citation>
    <scope>NUCLEOTIDE SEQUENCE</scope>
</reference>
<sequence>MSAARDVRSQIRSSASH</sequence>
<name>A0A0E9PUP8_ANGAN</name>